<accession>A0ACA9PFG4</accession>
<comment type="caution">
    <text evidence="1">The sequence shown here is derived from an EMBL/GenBank/DDBJ whole genome shotgun (WGS) entry which is preliminary data.</text>
</comment>
<name>A0ACA9PFG4_9GLOM</name>
<keyword evidence="2" id="KW-1185">Reference proteome</keyword>
<dbReference type="Proteomes" id="UP000789702">
    <property type="component" value="Unassembled WGS sequence"/>
</dbReference>
<feature type="non-terminal residue" evidence="1">
    <location>
        <position position="170"/>
    </location>
</feature>
<protein>
    <submittedName>
        <fullName evidence="1">3155_t:CDS:1</fullName>
    </submittedName>
</protein>
<evidence type="ECO:0000313" key="2">
    <source>
        <dbReference type="Proteomes" id="UP000789702"/>
    </source>
</evidence>
<organism evidence="1 2">
    <name type="scientific">Dentiscutata heterogama</name>
    <dbReference type="NCBI Taxonomy" id="1316150"/>
    <lineage>
        <taxon>Eukaryota</taxon>
        <taxon>Fungi</taxon>
        <taxon>Fungi incertae sedis</taxon>
        <taxon>Mucoromycota</taxon>
        <taxon>Glomeromycotina</taxon>
        <taxon>Glomeromycetes</taxon>
        <taxon>Diversisporales</taxon>
        <taxon>Gigasporaceae</taxon>
        <taxon>Dentiscutata</taxon>
    </lineage>
</organism>
<sequence>DVKKFTKHSNSSLGFDHVYVISSSDQTNKRDRMKKIANKIGLEFEFFPAISPEDTNIIDEFKFDDELDQYHKASYINHYKIYQLIDLSGYEDALILDDNLDFELNITSIMSNIHKILPADWEILHLTFCNSQEGVHSKPIWDAKNDSPDYQLFKSKKTYCANAYAVSSSG</sequence>
<dbReference type="EMBL" id="CAJVPU010028113">
    <property type="protein sequence ID" value="CAG8705937.1"/>
    <property type="molecule type" value="Genomic_DNA"/>
</dbReference>
<reference evidence="1" key="1">
    <citation type="submission" date="2021-06" db="EMBL/GenBank/DDBJ databases">
        <authorList>
            <person name="Kallberg Y."/>
            <person name="Tangrot J."/>
            <person name="Rosling A."/>
        </authorList>
    </citation>
    <scope>NUCLEOTIDE SEQUENCE</scope>
    <source>
        <strain evidence="1">IL203A</strain>
    </source>
</reference>
<gene>
    <name evidence="1" type="ORF">DHETER_LOCUS11994</name>
</gene>
<feature type="non-terminal residue" evidence="1">
    <location>
        <position position="1"/>
    </location>
</feature>
<evidence type="ECO:0000313" key="1">
    <source>
        <dbReference type="EMBL" id="CAG8705937.1"/>
    </source>
</evidence>
<proteinExistence type="predicted"/>